<feature type="region of interest" description="Disordered" evidence="1">
    <location>
        <begin position="1"/>
        <end position="42"/>
    </location>
</feature>
<name>A0A175VUW5_9PEZI</name>
<organism evidence="2 3">
    <name type="scientific">Madurella mycetomatis</name>
    <dbReference type="NCBI Taxonomy" id="100816"/>
    <lineage>
        <taxon>Eukaryota</taxon>
        <taxon>Fungi</taxon>
        <taxon>Dikarya</taxon>
        <taxon>Ascomycota</taxon>
        <taxon>Pezizomycotina</taxon>
        <taxon>Sordariomycetes</taxon>
        <taxon>Sordariomycetidae</taxon>
        <taxon>Sordariales</taxon>
        <taxon>Sordariales incertae sedis</taxon>
        <taxon>Madurella</taxon>
    </lineage>
</organism>
<feature type="compositionally biased region" description="Gly residues" evidence="1">
    <location>
        <begin position="19"/>
        <end position="30"/>
    </location>
</feature>
<accession>A0A175VUW5</accession>
<keyword evidence="3" id="KW-1185">Reference proteome</keyword>
<dbReference type="AlphaFoldDB" id="A0A175VUW5"/>
<gene>
    <name evidence="2" type="ORF">MMYC01_208929</name>
</gene>
<reference evidence="2 3" key="1">
    <citation type="journal article" date="2016" name="Genome Announc.">
        <title>Genome Sequence of Madurella mycetomatis mm55, Isolated from a Human Mycetoma Case in Sudan.</title>
        <authorList>
            <person name="Smit S."/>
            <person name="Derks M.F."/>
            <person name="Bervoets S."/>
            <person name="Fahal A."/>
            <person name="van Leeuwen W."/>
            <person name="van Belkum A."/>
            <person name="van de Sande W.W."/>
        </authorList>
    </citation>
    <scope>NUCLEOTIDE SEQUENCE [LARGE SCALE GENOMIC DNA]</scope>
    <source>
        <strain evidence="3">mm55</strain>
    </source>
</reference>
<sequence length="103" mass="10747">FGSAPGPKDSRSELAQRGPKGGGRGGGGGDNSKPASDKPGVDFVIDPLAPLNVLPWLAPPPGEAPPPQKRDIKTVYNELIARNPEAEPIIGPVFDIFRDILGN</sequence>
<evidence type="ECO:0000313" key="3">
    <source>
        <dbReference type="Proteomes" id="UP000078237"/>
    </source>
</evidence>
<evidence type="ECO:0000313" key="2">
    <source>
        <dbReference type="EMBL" id="KXX75072.1"/>
    </source>
</evidence>
<comment type="caution">
    <text evidence="2">The sequence shown here is derived from an EMBL/GenBank/DDBJ whole genome shotgun (WGS) entry which is preliminary data.</text>
</comment>
<dbReference type="VEuPathDB" id="FungiDB:MMYC01_208929"/>
<dbReference type="EMBL" id="LCTW02000296">
    <property type="protein sequence ID" value="KXX75072.1"/>
    <property type="molecule type" value="Genomic_DNA"/>
</dbReference>
<evidence type="ECO:0000256" key="1">
    <source>
        <dbReference type="SAM" id="MobiDB-lite"/>
    </source>
</evidence>
<proteinExistence type="predicted"/>
<protein>
    <submittedName>
        <fullName evidence="2">Uncharacterized protein</fullName>
    </submittedName>
</protein>
<feature type="non-terminal residue" evidence="2">
    <location>
        <position position="1"/>
    </location>
</feature>
<dbReference type="Proteomes" id="UP000078237">
    <property type="component" value="Unassembled WGS sequence"/>
</dbReference>